<dbReference type="GO" id="GO:0005634">
    <property type="term" value="C:nucleus"/>
    <property type="evidence" value="ECO:0007669"/>
    <property type="project" value="TreeGrafter"/>
</dbReference>
<dbReference type="SMART" id="SM01162">
    <property type="entry name" value="DUF1771"/>
    <property type="match status" value="1"/>
</dbReference>
<dbReference type="InterPro" id="IPR058864">
    <property type="entry name" value="UBA_10"/>
</dbReference>
<dbReference type="PROSITE" id="PS50828">
    <property type="entry name" value="SMR"/>
    <property type="match status" value="1"/>
</dbReference>
<dbReference type="PANTHER" id="PTHR46535">
    <property type="entry name" value="NEDD4-BINDING PROTEIN 2"/>
    <property type="match status" value="1"/>
</dbReference>
<accession>A0A9P4MG90</accession>
<evidence type="ECO:0000256" key="1">
    <source>
        <dbReference type="SAM" id="MobiDB-lite"/>
    </source>
</evidence>
<dbReference type="InterPro" id="IPR013899">
    <property type="entry name" value="DUF1771"/>
</dbReference>
<dbReference type="Gene3D" id="3.30.1370.110">
    <property type="match status" value="1"/>
</dbReference>
<protein>
    <recommendedName>
        <fullName evidence="2">Smr domain-containing protein</fullName>
    </recommendedName>
</protein>
<name>A0A9P4MG90_9PEZI</name>
<dbReference type="Pfam" id="PF26286">
    <property type="entry name" value="UBA_10"/>
    <property type="match status" value="1"/>
</dbReference>
<dbReference type="InterPro" id="IPR009060">
    <property type="entry name" value="UBA-like_sf"/>
</dbReference>
<organism evidence="3 4">
    <name type="scientific">Myriangium duriaei CBS 260.36</name>
    <dbReference type="NCBI Taxonomy" id="1168546"/>
    <lineage>
        <taxon>Eukaryota</taxon>
        <taxon>Fungi</taxon>
        <taxon>Dikarya</taxon>
        <taxon>Ascomycota</taxon>
        <taxon>Pezizomycotina</taxon>
        <taxon>Dothideomycetes</taxon>
        <taxon>Dothideomycetidae</taxon>
        <taxon>Myriangiales</taxon>
        <taxon>Myriangiaceae</taxon>
        <taxon>Myriangium</taxon>
    </lineage>
</organism>
<dbReference type="InterPro" id="IPR052772">
    <property type="entry name" value="Endo/PolyKinase_Domain-Protein"/>
</dbReference>
<dbReference type="InterPro" id="IPR002625">
    <property type="entry name" value="Smr_dom"/>
</dbReference>
<comment type="caution">
    <text evidence="3">The sequence shown here is derived from an EMBL/GenBank/DDBJ whole genome shotgun (WGS) entry which is preliminary data.</text>
</comment>
<dbReference type="OrthoDB" id="443981at2759"/>
<feature type="region of interest" description="Disordered" evidence="1">
    <location>
        <begin position="63"/>
        <end position="82"/>
    </location>
</feature>
<feature type="domain" description="Smr" evidence="2">
    <location>
        <begin position="439"/>
        <end position="526"/>
    </location>
</feature>
<evidence type="ECO:0000259" key="2">
    <source>
        <dbReference type="PROSITE" id="PS50828"/>
    </source>
</evidence>
<keyword evidence="4" id="KW-1185">Reference proteome</keyword>
<proteinExistence type="predicted"/>
<dbReference type="PANTHER" id="PTHR46535:SF1">
    <property type="entry name" value="NEDD4-BINDING PROTEIN 2"/>
    <property type="match status" value="1"/>
</dbReference>
<dbReference type="SUPFAM" id="SSF46934">
    <property type="entry name" value="UBA-like"/>
    <property type="match status" value="1"/>
</dbReference>
<reference evidence="3" key="1">
    <citation type="journal article" date="2020" name="Stud. Mycol.">
        <title>101 Dothideomycetes genomes: a test case for predicting lifestyles and emergence of pathogens.</title>
        <authorList>
            <person name="Haridas S."/>
            <person name="Albert R."/>
            <person name="Binder M."/>
            <person name="Bloem J."/>
            <person name="Labutti K."/>
            <person name="Salamov A."/>
            <person name="Andreopoulos B."/>
            <person name="Baker S."/>
            <person name="Barry K."/>
            <person name="Bills G."/>
            <person name="Bluhm B."/>
            <person name="Cannon C."/>
            <person name="Castanera R."/>
            <person name="Culley D."/>
            <person name="Daum C."/>
            <person name="Ezra D."/>
            <person name="Gonzalez J."/>
            <person name="Henrissat B."/>
            <person name="Kuo A."/>
            <person name="Liang C."/>
            <person name="Lipzen A."/>
            <person name="Lutzoni F."/>
            <person name="Magnuson J."/>
            <person name="Mondo S."/>
            <person name="Nolan M."/>
            <person name="Ohm R."/>
            <person name="Pangilinan J."/>
            <person name="Park H.-J."/>
            <person name="Ramirez L."/>
            <person name="Alfaro M."/>
            <person name="Sun H."/>
            <person name="Tritt A."/>
            <person name="Yoshinaga Y."/>
            <person name="Zwiers L.-H."/>
            <person name="Turgeon B."/>
            <person name="Goodwin S."/>
            <person name="Spatafora J."/>
            <person name="Crous P."/>
            <person name="Grigoriev I."/>
        </authorList>
    </citation>
    <scope>NUCLEOTIDE SEQUENCE</scope>
    <source>
        <strain evidence="3">CBS 260.36</strain>
    </source>
</reference>
<dbReference type="Proteomes" id="UP000799439">
    <property type="component" value="Unassembled WGS sequence"/>
</dbReference>
<dbReference type="SMART" id="SM00463">
    <property type="entry name" value="SMR"/>
    <property type="match status" value="1"/>
</dbReference>
<gene>
    <name evidence="3" type="ORF">K461DRAFT_279416</name>
</gene>
<evidence type="ECO:0000313" key="3">
    <source>
        <dbReference type="EMBL" id="KAF2151902.1"/>
    </source>
</evidence>
<dbReference type="GO" id="GO:0004519">
    <property type="term" value="F:endonuclease activity"/>
    <property type="evidence" value="ECO:0007669"/>
    <property type="project" value="TreeGrafter"/>
</dbReference>
<evidence type="ECO:0000313" key="4">
    <source>
        <dbReference type="Proteomes" id="UP000799439"/>
    </source>
</evidence>
<sequence length="529" mass="56545">MDDTISQLELEYCPPLDSALLQAILSDFDLSNEDALKEARNVLDSIKTSAAEEEAAADFNAAGTVEVSQSSPSIEDWSEAADTEMSSLSNGLSKVLLNESDASGASSPVDGPDLNSLDLHTKMLLLQELFPTINSYTVSHTLGKCDADWQRALDELLNISAFTSEGGSDGEKFAIKGIDAFAENNVAKRGRRKKRKGANSNHLFELRRAQSAASSDSTAIPTVNKWQTAGSDIDFIAKHAKLSPALVRSTYYANNASVPKTISRLLDDMLQSTSKVTTNSTSIKNHAVELGRDFPTIASSHLTALIQLTHPSTASAHELAKALVAKPLPTSYGPIVPQYTPLSLSDDEGMLSSNQSSLLQQPSLDRNTASDLAFSHREAHRKLSAQAQAAYRRSKSQRLMGGAAAYYSSVSREHAASAAAYTSSAADALVASQSTSSQLDLHGVIVNDATRIANREVNAWWNRLGESKVNGRVGVGARQAGFRIVVGVGHHSDGGKSKIGPAVYNTLVSNGWRVEKGHGVLIVQGKVRK</sequence>
<dbReference type="SUPFAM" id="SSF160443">
    <property type="entry name" value="SMR domain-like"/>
    <property type="match status" value="1"/>
</dbReference>
<dbReference type="InterPro" id="IPR036063">
    <property type="entry name" value="Smr_dom_sf"/>
</dbReference>
<dbReference type="EMBL" id="ML996087">
    <property type="protein sequence ID" value="KAF2151902.1"/>
    <property type="molecule type" value="Genomic_DNA"/>
</dbReference>
<dbReference type="AlphaFoldDB" id="A0A9P4MG90"/>